<evidence type="ECO:0000259" key="2">
    <source>
        <dbReference type="Pfam" id="PF03732"/>
    </source>
</evidence>
<accession>A0A438IFS8</accession>
<feature type="region of interest" description="Disordered" evidence="1">
    <location>
        <begin position="1"/>
        <end position="33"/>
    </location>
</feature>
<dbReference type="AlphaFoldDB" id="A0A438IFS8"/>
<feature type="region of interest" description="Disordered" evidence="1">
    <location>
        <begin position="122"/>
        <end position="169"/>
    </location>
</feature>
<sequence length="169" mass="18736">MKAKSETQATSNSRGSCNGEENHGDNGVPNKALKDYSIPNVIPSSIIVTIATWDELINTFLAKYFPLEKSSRMRNDITNFLQQDQESLYEAWERLLTEITQGTLPSISETNPKKHVEAITLRSGKELEQSKEAEQQANKEDTSVPKEQVASTPIQPSTPKPSSNAISFP</sequence>
<proteinExistence type="predicted"/>
<reference evidence="3 4" key="1">
    <citation type="journal article" date="2018" name="PLoS Genet.">
        <title>Population sequencing reveals clonal diversity and ancestral inbreeding in the grapevine cultivar Chardonnay.</title>
        <authorList>
            <person name="Roach M.J."/>
            <person name="Johnson D.L."/>
            <person name="Bohlmann J."/>
            <person name="van Vuuren H.J."/>
            <person name="Jones S.J."/>
            <person name="Pretorius I.S."/>
            <person name="Schmidt S.A."/>
            <person name="Borneman A.R."/>
        </authorList>
    </citation>
    <scope>NUCLEOTIDE SEQUENCE [LARGE SCALE GENOMIC DNA]</scope>
    <source>
        <strain evidence="4">cv. Chardonnay</strain>
        <tissue evidence="3">Leaf</tissue>
    </source>
</reference>
<evidence type="ECO:0000313" key="4">
    <source>
        <dbReference type="Proteomes" id="UP000288805"/>
    </source>
</evidence>
<gene>
    <name evidence="3" type="ORF">CK203_039082</name>
</gene>
<feature type="domain" description="Retrotransposon gag" evidence="2">
    <location>
        <begin position="43"/>
        <end position="97"/>
    </location>
</feature>
<feature type="compositionally biased region" description="Polar residues" evidence="1">
    <location>
        <begin position="1"/>
        <end position="16"/>
    </location>
</feature>
<feature type="compositionally biased region" description="Polar residues" evidence="1">
    <location>
        <begin position="149"/>
        <end position="169"/>
    </location>
</feature>
<comment type="caution">
    <text evidence="3">The sequence shown here is derived from an EMBL/GenBank/DDBJ whole genome shotgun (WGS) entry which is preliminary data.</text>
</comment>
<protein>
    <recommendedName>
        <fullName evidence="2">Retrotransposon gag domain-containing protein</fullName>
    </recommendedName>
</protein>
<organism evidence="3 4">
    <name type="scientific">Vitis vinifera</name>
    <name type="common">Grape</name>
    <dbReference type="NCBI Taxonomy" id="29760"/>
    <lineage>
        <taxon>Eukaryota</taxon>
        <taxon>Viridiplantae</taxon>
        <taxon>Streptophyta</taxon>
        <taxon>Embryophyta</taxon>
        <taxon>Tracheophyta</taxon>
        <taxon>Spermatophyta</taxon>
        <taxon>Magnoliopsida</taxon>
        <taxon>eudicotyledons</taxon>
        <taxon>Gunneridae</taxon>
        <taxon>Pentapetalae</taxon>
        <taxon>rosids</taxon>
        <taxon>Vitales</taxon>
        <taxon>Vitaceae</taxon>
        <taxon>Viteae</taxon>
        <taxon>Vitis</taxon>
    </lineage>
</organism>
<dbReference type="InterPro" id="IPR005162">
    <property type="entry name" value="Retrotrans_gag_dom"/>
</dbReference>
<evidence type="ECO:0000313" key="3">
    <source>
        <dbReference type="EMBL" id="RVW95591.1"/>
    </source>
</evidence>
<feature type="compositionally biased region" description="Basic and acidic residues" evidence="1">
    <location>
        <begin position="122"/>
        <end position="144"/>
    </location>
</feature>
<dbReference type="EMBL" id="QGNW01000113">
    <property type="protein sequence ID" value="RVW95591.1"/>
    <property type="molecule type" value="Genomic_DNA"/>
</dbReference>
<name>A0A438IFS8_VITVI</name>
<dbReference type="Pfam" id="PF03732">
    <property type="entry name" value="Retrotrans_gag"/>
    <property type="match status" value="1"/>
</dbReference>
<dbReference type="Proteomes" id="UP000288805">
    <property type="component" value="Unassembled WGS sequence"/>
</dbReference>
<evidence type="ECO:0000256" key="1">
    <source>
        <dbReference type="SAM" id="MobiDB-lite"/>
    </source>
</evidence>